<evidence type="ECO:0000313" key="4">
    <source>
        <dbReference type="Proteomes" id="UP000555448"/>
    </source>
</evidence>
<evidence type="ECO:0000256" key="2">
    <source>
        <dbReference type="RuleBase" id="RU000461"/>
    </source>
</evidence>
<dbReference type="SUPFAM" id="SSF48264">
    <property type="entry name" value="Cytochrome P450"/>
    <property type="match status" value="1"/>
</dbReference>
<evidence type="ECO:0000256" key="1">
    <source>
        <dbReference type="ARBA" id="ARBA00010617"/>
    </source>
</evidence>
<dbReference type="Gene3D" id="1.10.630.10">
    <property type="entry name" value="Cytochrome P450"/>
    <property type="match status" value="1"/>
</dbReference>
<keyword evidence="2" id="KW-0560">Oxidoreductase</keyword>
<evidence type="ECO:0000313" key="3">
    <source>
        <dbReference type="EMBL" id="MBB4860618.1"/>
    </source>
</evidence>
<dbReference type="EMBL" id="JACHLR010000026">
    <property type="protein sequence ID" value="MBB4860618.1"/>
    <property type="molecule type" value="Genomic_DNA"/>
</dbReference>
<sequence>MGQAITSSLMALLPMLFKVLRSVCPVFRIGNTYLVTRADDVRQVFADDRSFGVPYREKLNVITGGEPFILGLEDGCHYRDDLAALRQVMRISDVEALGAKVGDLATRTVDAAGGRIDVVDMTRRISFEFLAEYLGVPPVEHGDLSTWATRLFEYQFVSSDRELRDEVDVIAPALRSHVLRTIERRRDLPDGRDDVLGRCLVMQEAGHPRFDDAWICTALVGMIVGGPPQPAMVLPQAFEQLLRRSDALAGALRAARANDDCRLAAYIAEAMRFDPLAPWMPRCALATRTIGTGRHARTIPAGARVLASMASAMRDGRRVPDPGAFNPTRTPDQYLHFGFGVHQCFGLEINRATLHRMVKPLLQRRDLRRARGPAGRLTKQGAFASTLVVEFGA</sequence>
<dbReference type="GO" id="GO:0005506">
    <property type="term" value="F:iron ion binding"/>
    <property type="evidence" value="ECO:0007669"/>
    <property type="project" value="InterPro"/>
</dbReference>
<proteinExistence type="inferred from homology"/>
<keyword evidence="2" id="KW-0408">Iron</keyword>
<dbReference type="Proteomes" id="UP000555448">
    <property type="component" value="Unassembled WGS sequence"/>
</dbReference>
<keyword evidence="4" id="KW-1185">Reference proteome</keyword>
<accession>A0A7W7NXF8</accession>
<dbReference type="GO" id="GO:0004497">
    <property type="term" value="F:monooxygenase activity"/>
    <property type="evidence" value="ECO:0007669"/>
    <property type="project" value="UniProtKB-KW"/>
</dbReference>
<dbReference type="Pfam" id="PF00067">
    <property type="entry name" value="p450"/>
    <property type="match status" value="1"/>
</dbReference>
<keyword evidence="2" id="KW-0503">Monooxygenase</keyword>
<protein>
    <submittedName>
        <fullName evidence="3">Cytochrome P450</fullName>
    </submittedName>
</protein>
<dbReference type="AlphaFoldDB" id="A0A7W7NXF8"/>
<comment type="caution">
    <text evidence="3">The sequence shown here is derived from an EMBL/GenBank/DDBJ whole genome shotgun (WGS) entry which is preliminary data.</text>
</comment>
<dbReference type="PROSITE" id="PS00086">
    <property type="entry name" value="CYTOCHROME_P450"/>
    <property type="match status" value="1"/>
</dbReference>
<comment type="similarity">
    <text evidence="1 2">Belongs to the cytochrome P450 family.</text>
</comment>
<keyword evidence="2" id="KW-0479">Metal-binding</keyword>
<dbReference type="GO" id="GO:0020037">
    <property type="term" value="F:heme binding"/>
    <property type="evidence" value="ECO:0007669"/>
    <property type="project" value="InterPro"/>
</dbReference>
<dbReference type="InterPro" id="IPR002397">
    <property type="entry name" value="Cyt_P450_B"/>
</dbReference>
<name>A0A7W7NXF8_9SPHN</name>
<dbReference type="PANTHER" id="PTHR46696:SF1">
    <property type="entry name" value="CYTOCHROME P450 YJIB-RELATED"/>
    <property type="match status" value="1"/>
</dbReference>
<reference evidence="3 4" key="1">
    <citation type="submission" date="2020-08" db="EMBL/GenBank/DDBJ databases">
        <title>Functional genomics of gut bacteria from endangered species of beetles.</title>
        <authorList>
            <person name="Carlos-Shanley C."/>
        </authorList>
    </citation>
    <scope>NUCLEOTIDE SEQUENCE [LARGE SCALE GENOMIC DNA]</scope>
    <source>
        <strain evidence="3 4">S00245</strain>
    </source>
</reference>
<dbReference type="RefSeq" id="WP_184249747.1">
    <property type="nucleotide sequence ID" value="NZ_JACHLR010000026.1"/>
</dbReference>
<keyword evidence="2" id="KW-0349">Heme</keyword>
<dbReference type="PANTHER" id="PTHR46696">
    <property type="entry name" value="P450, PUTATIVE (EUROFUNG)-RELATED"/>
    <property type="match status" value="1"/>
</dbReference>
<dbReference type="InterPro" id="IPR036396">
    <property type="entry name" value="Cyt_P450_sf"/>
</dbReference>
<organism evidence="3 4">
    <name type="scientific">Novosphingobium chloroacetimidivorans</name>
    <dbReference type="NCBI Taxonomy" id="1428314"/>
    <lineage>
        <taxon>Bacteria</taxon>
        <taxon>Pseudomonadati</taxon>
        <taxon>Pseudomonadota</taxon>
        <taxon>Alphaproteobacteria</taxon>
        <taxon>Sphingomonadales</taxon>
        <taxon>Sphingomonadaceae</taxon>
        <taxon>Novosphingobium</taxon>
    </lineage>
</organism>
<dbReference type="InterPro" id="IPR017972">
    <property type="entry name" value="Cyt_P450_CS"/>
</dbReference>
<dbReference type="InterPro" id="IPR001128">
    <property type="entry name" value="Cyt_P450"/>
</dbReference>
<dbReference type="GO" id="GO:0016705">
    <property type="term" value="F:oxidoreductase activity, acting on paired donors, with incorporation or reduction of molecular oxygen"/>
    <property type="evidence" value="ECO:0007669"/>
    <property type="project" value="InterPro"/>
</dbReference>
<dbReference type="PRINTS" id="PR00359">
    <property type="entry name" value="BP450"/>
</dbReference>
<gene>
    <name evidence="3" type="ORF">HNO88_003962</name>
</gene>